<feature type="transmembrane region" description="Helical" evidence="1">
    <location>
        <begin position="277"/>
        <end position="299"/>
    </location>
</feature>
<evidence type="ECO:0000313" key="3">
    <source>
        <dbReference type="Proteomes" id="UP001271274"/>
    </source>
</evidence>
<feature type="transmembrane region" description="Helical" evidence="1">
    <location>
        <begin position="207"/>
        <end position="227"/>
    </location>
</feature>
<keyword evidence="1" id="KW-0472">Membrane</keyword>
<feature type="transmembrane region" description="Helical" evidence="1">
    <location>
        <begin position="434"/>
        <end position="456"/>
    </location>
</feature>
<keyword evidence="3" id="KW-1185">Reference proteome</keyword>
<organism evidence="2 3">
    <name type="scientific">Streptomyces europaeiscabiei</name>
    <dbReference type="NCBI Taxonomy" id="146819"/>
    <lineage>
        <taxon>Bacteria</taxon>
        <taxon>Bacillati</taxon>
        <taxon>Actinomycetota</taxon>
        <taxon>Actinomycetes</taxon>
        <taxon>Kitasatosporales</taxon>
        <taxon>Streptomycetaceae</taxon>
        <taxon>Streptomyces</taxon>
    </lineage>
</organism>
<evidence type="ECO:0000313" key="2">
    <source>
        <dbReference type="EMBL" id="MDX3699652.1"/>
    </source>
</evidence>
<accession>A0ABU4NAP0</accession>
<reference evidence="2 3" key="1">
    <citation type="journal article" date="2023" name="Microb. Genom.">
        <title>Mesoterricola silvestris gen. nov., sp. nov., Mesoterricola sediminis sp. nov., Geothrix oryzae sp. nov., Geothrix edaphica sp. nov., Geothrix rubra sp. nov., and Geothrix limicola sp. nov., six novel members of Acidobacteriota isolated from soils.</title>
        <authorList>
            <person name="Weisberg A.J."/>
            <person name="Pearce E."/>
            <person name="Kramer C.G."/>
            <person name="Chang J.H."/>
            <person name="Clarke C.R."/>
        </authorList>
    </citation>
    <scope>NUCLEOTIDE SEQUENCE [LARGE SCALE GENOMIC DNA]</scope>
    <source>
        <strain evidence="2 3">ID09-01A</strain>
    </source>
</reference>
<sequence>MTTLASMTVRLGIDTDQLQAGAAKAKQVLTGVGKAVGGLGIGVPVAAAVAAGVGAMAASFVSAGIAAKAFQLAVGPQMQAVAEVATLAEEAEKAAAAGAEDAAEKQKAYNDALKELPPATRETAKEFIGLKKDFSAWSDSLSGTTMPVFTKGLQLLRRLLPALTPFAKAGAQAFGEFIDEIDRSTKGKGLQAFADSMAKVAGKNLKSFLFGLKNIAVGIGGIIKAFLPMSTTMSGGFEAGTAAFARWGQSLEGSQGFADFIALAREGATTLGQVATAVLNLVVALSPLIGVSTQVALVLARIINALPPDVLSALATGAVSIAIGMKLWAAGAKVVAVANTLMASSTYRAIAGWTRMMAVGLGAYARIAAAAVASSARTAAAWVRAAAASVAAFVRMAIAATVSAARTAAAWLGSALAASATWVAAVVRAGITSAATFLMMAARAVVWAATMAASWIIAMGPVGWIIAAVIALAALIYIYWDEIKAFTIAAWNAIWTWIKGFAQKVWDLFLNWTIAGLIIKHWDTIKSKTIAAWNAIMAWVRQIPGWIYNAFLNWTALGLLIKHWSSMKNATVRKATELINWVKGIPGRVKSGLGNLGNVLTGAGRALIQGFINGIKNMLGSVKNAAGSIVSAARDYFPFSPAKTGPFAGKGYTLYSGMALADAFGQGITDGVPGVQSALDGMATVPGLRTANRIGAGGGAAAQATRILVEVAGPEAVKQIIRAIVIKDGGGNVQKAFGKAASSA</sequence>
<dbReference type="EMBL" id="JARAYU010000002">
    <property type="protein sequence ID" value="MDX3699652.1"/>
    <property type="molecule type" value="Genomic_DNA"/>
</dbReference>
<evidence type="ECO:0008006" key="4">
    <source>
        <dbReference type="Google" id="ProtNLM"/>
    </source>
</evidence>
<keyword evidence="1" id="KW-0812">Transmembrane</keyword>
<dbReference type="RefSeq" id="WP_319061792.1">
    <property type="nucleotide sequence ID" value="NZ_JARAYT010000037.1"/>
</dbReference>
<evidence type="ECO:0000256" key="1">
    <source>
        <dbReference type="SAM" id="Phobius"/>
    </source>
</evidence>
<feature type="transmembrane region" description="Helical" evidence="1">
    <location>
        <begin position="462"/>
        <end position="480"/>
    </location>
</feature>
<feature type="transmembrane region" description="Helical" evidence="1">
    <location>
        <begin position="381"/>
        <end position="402"/>
    </location>
</feature>
<gene>
    <name evidence="2" type="ORF">PV662_07745</name>
</gene>
<feature type="transmembrane region" description="Helical" evidence="1">
    <location>
        <begin position="311"/>
        <end position="330"/>
    </location>
</feature>
<protein>
    <recommendedName>
        <fullName evidence="4">Tape measure protein</fullName>
    </recommendedName>
</protein>
<proteinExistence type="predicted"/>
<feature type="transmembrane region" description="Helical" evidence="1">
    <location>
        <begin position="350"/>
        <end position="369"/>
    </location>
</feature>
<keyword evidence="1" id="KW-1133">Transmembrane helix</keyword>
<name>A0ABU4NAP0_9ACTN</name>
<comment type="caution">
    <text evidence="2">The sequence shown here is derived from an EMBL/GenBank/DDBJ whole genome shotgun (WGS) entry which is preliminary data.</text>
</comment>
<dbReference type="Proteomes" id="UP001271274">
    <property type="component" value="Unassembled WGS sequence"/>
</dbReference>